<dbReference type="Gene3D" id="2.60.120.200">
    <property type="match status" value="1"/>
</dbReference>
<dbReference type="InterPro" id="IPR013320">
    <property type="entry name" value="ConA-like_dom_sf"/>
</dbReference>
<gene>
    <name evidence="1" type="ORF">LCGC14_2566070</name>
</gene>
<dbReference type="Pfam" id="PF13385">
    <property type="entry name" value="Laminin_G_3"/>
    <property type="match status" value="1"/>
</dbReference>
<organism evidence="1">
    <name type="scientific">marine sediment metagenome</name>
    <dbReference type="NCBI Taxonomy" id="412755"/>
    <lineage>
        <taxon>unclassified sequences</taxon>
        <taxon>metagenomes</taxon>
        <taxon>ecological metagenomes</taxon>
    </lineage>
</organism>
<name>A0A0F9AIJ9_9ZZZZ</name>
<evidence type="ECO:0008006" key="2">
    <source>
        <dbReference type="Google" id="ProtNLM"/>
    </source>
</evidence>
<dbReference type="EMBL" id="LAZR01042490">
    <property type="protein sequence ID" value="KKL09419.1"/>
    <property type="molecule type" value="Genomic_DNA"/>
</dbReference>
<reference evidence="1" key="1">
    <citation type="journal article" date="2015" name="Nature">
        <title>Complex archaea that bridge the gap between prokaryotes and eukaryotes.</title>
        <authorList>
            <person name="Spang A."/>
            <person name="Saw J.H."/>
            <person name="Jorgensen S.L."/>
            <person name="Zaremba-Niedzwiedzka K."/>
            <person name="Martijn J."/>
            <person name="Lind A.E."/>
            <person name="van Eijk R."/>
            <person name="Schleper C."/>
            <person name="Guy L."/>
            <person name="Ettema T.J."/>
        </authorList>
    </citation>
    <scope>NUCLEOTIDE SEQUENCE</scope>
</reference>
<sequence>MAAPIQSYLLDGNSDYITLVDHADFDAGTYLSLGMWFRPDYDVANDAYLYHRQSTFSMYLTQNKRVAFFISGAGTLISSSPIVVEKKNFVVCTAAESGSDLLMKIYIDGVLDTSSTLYSAAMPAAAATGVYIGAFETPANYLKGTVSSIFMTNDLVTGAEVATIFGHASGQATGNINALVIDIDTEGDLVNAGTAGNGTAQGTAVARTYMDFGQQDVNVWHIPAAEAGYNTQKKVILSQIEHLGDDIADGSQVTIKDWADNVIWDHYAFAAHQGEVKYFAAGGEIFQGLKIVTLGAGQLLINIL</sequence>
<dbReference type="AlphaFoldDB" id="A0A0F9AIJ9"/>
<comment type="caution">
    <text evidence="1">The sequence shown here is derived from an EMBL/GenBank/DDBJ whole genome shotgun (WGS) entry which is preliminary data.</text>
</comment>
<accession>A0A0F9AIJ9</accession>
<proteinExistence type="predicted"/>
<evidence type="ECO:0000313" key="1">
    <source>
        <dbReference type="EMBL" id="KKL09419.1"/>
    </source>
</evidence>
<dbReference type="SUPFAM" id="SSF49899">
    <property type="entry name" value="Concanavalin A-like lectins/glucanases"/>
    <property type="match status" value="1"/>
</dbReference>
<protein>
    <recommendedName>
        <fullName evidence="2">LamG-like jellyroll fold domain-containing protein</fullName>
    </recommendedName>
</protein>